<evidence type="ECO:0000256" key="7">
    <source>
        <dbReference type="ARBA" id="ARBA00022840"/>
    </source>
</evidence>
<dbReference type="InterPro" id="IPR017871">
    <property type="entry name" value="ABC_transporter-like_CS"/>
</dbReference>
<reference evidence="11" key="2">
    <citation type="journal article" date="2023" name="Syst. Appl. Microbiol.">
        <title>Govania unica gen. nov., sp. nov., a rare biosphere bacterium that represents a novel family in the class Alphaproteobacteria.</title>
        <authorList>
            <person name="Vandamme P."/>
            <person name="Peeters C."/>
            <person name="Hettiarachchi A."/>
            <person name="Cnockaert M."/>
            <person name="Carlier A."/>
        </authorList>
    </citation>
    <scope>NUCLEOTIDE SEQUENCE</scope>
    <source>
        <strain evidence="11">LMG 31809</strain>
    </source>
</reference>
<evidence type="ECO:0000256" key="8">
    <source>
        <dbReference type="ARBA" id="ARBA00022967"/>
    </source>
</evidence>
<evidence type="ECO:0000313" key="11">
    <source>
        <dbReference type="EMBL" id="MDA5192915.1"/>
    </source>
</evidence>
<evidence type="ECO:0000256" key="4">
    <source>
        <dbReference type="ARBA" id="ARBA00022475"/>
    </source>
</evidence>
<evidence type="ECO:0000256" key="6">
    <source>
        <dbReference type="ARBA" id="ARBA00022741"/>
    </source>
</evidence>
<dbReference type="InterPro" id="IPR050388">
    <property type="entry name" value="ABC_Ni/Peptide_Import"/>
</dbReference>
<dbReference type="EMBL" id="JANWOI010000001">
    <property type="protein sequence ID" value="MDA5192915.1"/>
    <property type="molecule type" value="Genomic_DNA"/>
</dbReference>
<evidence type="ECO:0000256" key="5">
    <source>
        <dbReference type="ARBA" id="ARBA00022519"/>
    </source>
</evidence>
<dbReference type="PANTHER" id="PTHR43297:SF14">
    <property type="entry name" value="ATPASE AAA-TYPE CORE DOMAIN-CONTAINING PROTEIN"/>
    <property type="match status" value="1"/>
</dbReference>
<keyword evidence="3" id="KW-0813">Transport</keyword>
<dbReference type="Gene3D" id="3.40.50.300">
    <property type="entry name" value="P-loop containing nucleotide triphosphate hydrolases"/>
    <property type="match status" value="1"/>
</dbReference>
<keyword evidence="7 11" id="KW-0067">ATP-binding</keyword>
<gene>
    <name evidence="11" type="ORF">NYP16_02940</name>
</gene>
<dbReference type="Pfam" id="PF00005">
    <property type="entry name" value="ABC_tran"/>
    <property type="match status" value="1"/>
</dbReference>
<comment type="caution">
    <text evidence="11">The sequence shown here is derived from an EMBL/GenBank/DDBJ whole genome shotgun (WGS) entry which is preliminary data.</text>
</comment>
<dbReference type="SMART" id="SM00382">
    <property type="entry name" value="AAA"/>
    <property type="match status" value="1"/>
</dbReference>
<dbReference type="SUPFAM" id="SSF52540">
    <property type="entry name" value="P-loop containing nucleoside triphosphate hydrolases"/>
    <property type="match status" value="1"/>
</dbReference>
<sequence>MTTPSTILDVRDLSIAFPTKAGDRRVVNQVSFDLKRGEVLGLVGESGSGKSLTVLSLMKLLPANALIPEGQINFLGSDLVPASDEAMRRLRGRDIGMIFQDPFSSLNPVRKIGDLLIESVCRHQKVSRAKAREIAIQALTDVSLPAPAERIDHYPHQLSGGQRQRVVIALAAINNPSLLIADEPTTALDPTVRMQVLGLIQRMAAERSAILVTHDFGAAAQICTKVAVMYYGRIVEMGSTVDVLTNPQHPYTRALIAAVPRFSTTHEFSPIPGDPPKATERFMGCSYLPRCPLAGDDCRALPPLVARNGRAVACWRSAETLAEETSTR</sequence>
<keyword evidence="8" id="KW-1278">Translocase</keyword>
<evidence type="ECO:0000256" key="2">
    <source>
        <dbReference type="ARBA" id="ARBA00005417"/>
    </source>
</evidence>
<comment type="similarity">
    <text evidence="2">Belongs to the ABC transporter superfamily.</text>
</comment>
<dbReference type="GO" id="GO:0016887">
    <property type="term" value="F:ATP hydrolysis activity"/>
    <property type="evidence" value="ECO:0007669"/>
    <property type="project" value="InterPro"/>
</dbReference>
<reference evidence="11" key="1">
    <citation type="submission" date="2022-08" db="EMBL/GenBank/DDBJ databases">
        <authorList>
            <person name="Vandamme P."/>
            <person name="Hettiarachchi A."/>
            <person name="Peeters C."/>
            <person name="Cnockaert M."/>
            <person name="Carlier A."/>
        </authorList>
    </citation>
    <scope>NUCLEOTIDE SEQUENCE</scope>
    <source>
        <strain evidence="11">LMG 31809</strain>
    </source>
</reference>
<keyword evidence="5" id="KW-0997">Cell inner membrane</keyword>
<dbReference type="GO" id="GO:0005524">
    <property type="term" value="F:ATP binding"/>
    <property type="evidence" value="ECO:0007669"/>
    <property type="project" value="UniProtKB-KW"/>
</dbReference>
<keyword evidence="9" id="KW-0472">Membrane</keyword>
<dbReference type="InterPro" id="IPR013563">
    <property type="entry name" value="Oligopep_ABC_C"/>
</dbReference>
<evidence type="ECO:0000256" key="1">
    <source>
        <dbReference type="ARBA" id="ARBA00004417"/>
    </source>
</evidence>
<evidence type="ECO:0000313" key="12">
    <source>
        <dbReference type="Proteomes" id="UP001141619"/>
    </source>
</evidence>
<dbReference type="FunFam" id="3.40.50.300:FF:000016">
    <property type="entry name" value="Oligopeptide ABC transporter ATP-binding component"/>
    <property type="match status" value="1"/>
</dbReference>
<dbReference type="RefSeq" id="WP_274942616.1">
    <property type="nucleotide sequence ID" value="NZ_JANWOI010000001.1"/>
</dbReference>
<evidence type="ECO:0000256" key="9">
    <source>
        <dbReference type="ARBA" id="ARBA00023136"/>
    </source>
</evidence>
<comment type="subcellular location">
    <subcellularLocation>
        <location evidence="1">Cell inner membrane</location>
        <topology evidence="1">Peripheral membrane protein</topology>
    </subcellularLocation>
</comment>
<name>A0A9X3Z678_9PROT</name>
<dbReference type="InterPro" id="IPR003593">
    <property type="entry name" value="AAA+_ATPase"/>
</dbReference>
<proteinExistence type="inferred from homology"/>
<dbReference type="NCBIfam" id="TIGR01727">
    <property type="entry name" value="oligo_HPY"/>
    <property type="match status" value="1"/>
</dbReference>
<keyword evidence="6" id="KW-0547">Nucleotide-binding</keyword>
<evidence type="ECO:0000256" key="3">
    <source>
        <dbReference type="ARBA" id="ARBA00022448"/>
    </source>
</evidence>
<dbReference type="InterPro" id="IPR003439">
    <property type="entry name" value="ABC_transporter-like_ATP-bd"/>
</dbReference>
<dbReference type="GO" id="GO:0005886">
    <property type="term" value="C:plasma membrane"/>
    <property type="evidence" value="ECO:0007669"/>
    <property type="project" value="UniProtKB-SubCell"/>
</dbReference>
<protein>
    <submittedName>
        <fullName evidence="11">ABC transporter ATP-binding protein</fullName>
    </submittedName>
</protein>
<dbReference type="InterPro" id="IPR027417">
    <property type="entry name" value="P-loop_NTPase"/>
</dbReference>
<dbReference type="CDD" id="cd03257">
    <property type="entry name" value="ABC_NikE_OppD_transporters"/>
    <property type="match status" value="1"/>
</dbReference>
<dbReference type="PROSITE" id="PS00211">
    <property type="entry name" value="ABC_TRANSPORTER_1"/>
    <property type="match status" value="1"/>
</dbReference>
<keyword evidence="4" id="KW-1003">Cell membrane</keyword>
<keyword evidence="12" id="KW-1185">Reference proteome</keyword>
<accession>A0A9X3Z678</accession>
<dbReference type="GO" id="GO:0055085">
    <property type="term" value="P:transmembrane transport"/>
    <property type="evidence" value="ECO:0007669"/>
    <property type="project" value="UniProtKB-ARBA"/>
</dbReference>
<organism evidence="11 12">
    <name type="scientific">Govanella unica</name>
    <dbReference type="NCBI Taxonomy" id="2975056"/>
    <lineage>
        <taxon>Bacteria</taxon>
        <taxon>Pseudomonadati</taxon>
        <taxon>Pseudomonadota</taxon>
        <taxon>Alphaproteobacteria</taxon>
        <taxon>Emcibacterales</taxon>
        <taxon>Govanellaceae</taxon>
        <taxon>Govanella</taxon>
    </lineage>
</organism>
<dbReference type="PANTHER" id="PTHR43297">
    <property type="entry name" value="OLIGOPEPTIDE TRANSPORT ATP-BINDING PROTEIN APPD"/>
    <property type="match status" value="1"/>
</dbReference>
<dbReference type="AlphaFoldDB" id="A0A9X3Z678"/>
<dbReference type="Pfam" id="PF08352">
    <property type="entry name" value="oligo_HPY"/>
    <property type="match status" value="1"/>
</dbReference>
<dbReference type="GO" id="GO:0015833">
    <property type="term" value="P:peptide transport"/>
    <property type="evidence" value="ECO:0007669"/>
    <property type="project" value="InterPro"/>
</dbReference>
<dbReference type="Proteomes" id="UP001141619">
    <property type="component" value="Unassembled WGS sequence"/>
</dbReference>
<feature type="domain" description="ABC transporter" evidence="10">
    <location>
        <begin position="10"/>
        <end position="256"/>
    </location>
</feature>
<dbReference type="PROSITE" id="PS50893">
    <property type="entry name" value="ABC_TRANSPORTER_2"/>
    <property type="match status" value="1"/>
</dbReference>
<evidence type="ECO:0000259" key="10">
    <source>
        <dbReference type="PROSITE" id="PS50893"/>
    </source>
</evidence>